<feature type="domain" description="SHSP" evidence="3">
    <location>
        <begin position="68"/>
        <end position="166"/>
    </location>
</feature>
<dbReference type="OrthoDB" id="26084at2157"/>
<gene>
    <name evidence="5" type="ORF">D6D85_08765</name>
    <name evidence="6" type="ORF">EF810_00365</name>
</gene>
<evidence type="ECO:0000313" key="8">
    <source>
        <dbReference type="Proteomes" id="UP000316217"/>
    </source>
</evidence>
<dbReference type="InterPro" id="IPR002068">
    <property type="entry name" value="A-crystallin/Hsp20_dom"/>
</dbReference>
<comment type="similarity">
    <text evidence="1 2">Belongs to the small heat shock protein (HSP20) family.</text>
</comment>
<dbReference type="EMBL" id="RCOS01000100">
    <property type="protein sequence ID" value="RSN74118.1"/>
    <property type="molecule type" value="Genomic_DNA"/>
</dbReference>
<organism evidence="5 7">
    <name type="scientific">Candidatus Methanodesulfokora washburnensis</name>
    <dbReference type="NCBI Taxonomy" id="2478471"/>
    <lineage>
        <taxon>Archaea</taxon>
        <taxon>Thermoproteota</taxon>
        <taxon>Candidatus Korarchaeia</taxon>
        <taxon>Candidatus Korarchaeia incertae sedis</taxon>
        <taxon>Candidatus Methanodesulfokora</taxon>
    </lineage>
</organism>
<reference evidence="6 8" key="2">
    <citation type="journal article" date="2019" name="Nat. Microbiol.">
        <title>Wide diversity of methane and short-chain alkane metabolisms in uncultured archaea.</title>
        <authorList>
            <person name="Borrel G."/>
            <person name="Adam P.S."/>
            <person name="McKay L.J."/>
            <person name="Chen L.X."/>
            <person name="Sierra-Garcia I.N."/>
            <person name="Sieber C.M."/>
            <person name="Letourneur Q."/>
            <person name="Ghozlane A."/>
            <person name="Andersen G.L."/>
            <person name="Li W.J."/>
            <person name="Hallam S.J."/>
            <person name="Muyzer G."/>
            <person name="de Oliveira V.M."/>
            <person name="Inskeep W.P."/>
            <person name="Banfield J.F."/>
            <person name="Gribaldo S."/>
        </authorList>
    </citation>
    <scope>NUCLEOTIDE SEQUENCE [LARGE SCALE GENOMIC DNA]</scope>
    <source>
        <strain evidence="6">NM4</strain>
    </source>
</reference>
<dbReference type="RefSeq" id="WP_125671620.1">
    <property type="nucleotide sequence ID" value="NZ_RCOS01000100.1"/>
</dbReference>
<evidence type="ECO:0000313" key="7">
    <source>
        <dbReference type="Proteomes" id="UP000277582"/>
    </source>
</evidence>
<keyword evidence="7" id="KW-1185">Reference proteome</keyword>
<evidence type="ECO:0000313" key="6">
    <source>
        <dbReference type="EMBL" id="RZN63633.1"/>
    </source>
</evidence>
<evidence type="ECO:0000256" key="2">
    <source>
        <dbReference type="RuleBase" id="RU003616"/>
    </source>
</evidence>
<accession>A0A429GJU5</accession>
<dbReference type="NCBIfam" id="NF041800">
    <property type="entry name" value="Hsp20"/>
    <property type="match status" value="1"/>
</dbReference>
<dbReference type="EMBL" id="RXII01000006">
    <property type="protein sequence ID" value="RZN63633.1"/>
    <property type="molecule type" value="Genomic_DNA"/>
</dbReference>
<dbReference type="Gene3D" id="2.60.40.790">
    <property type="match status" value="1"/>
</dbReference>
<feature type="domain" description="CS" evidence="4">
    <location>
        <begin position="73"/>
        <end position="164"/>
    </location>
</feature>
<dbReference type="SUPFAM" id="SSF49764">
    <property type="entry name" value="HSP20-like chaperones"/>
    <property type="match status" value="1"/>
</dbReference>
<evidence type="ECO:0000259" key="3">
    <source>
        <dbReference type="PROSITE" id="PS01031"/>
    </source>
</evidence>
<dbReference type="PROSITE" id="PS51203">
    <property type="entry name" value="CS"/>
    <property type="match status" value="1"/>
</dbReference>
<dbReference type="Pfam" id="PF00011">
    <property type="entry name" value="HSP20"/>
    <property type="match status" value="1"/>
</dbReference>
<dbReference type="AlphaFoldDB" id="A0A429GJU5"/>
<sequence length="166" mass="19793">MWWWDRRWRRFFEDIEREIEEMERMFQREFARAFEGKQPYVYGFSITIGPDGKPVIRRFGNVEPPWIEEKEGYRQPFVDVFTDEKSNEVKVVAELPGVRKEEINIEATEKTVHIETTGERKYRTDVDLPVEVDPSSARANYNNGVLEISLKPKKEIKPRGQRIKVE</sequence>
<dbReference type="Proteomes" id="UP000316217">
    <property type="component" value="Unassembled WGS sequence"/>
</dbReference>
<dbReference type="InterPro" id="IPR007052">
    <property type="entry name" value="CS_dom"/>
</dbReference>
<name>A0A429GJU5_9CREN</name>
<protein>
    <submittedName>
        <fullName evidence="5">Hsp20/alpha crystallin family protein</fullName>
    </submittedName>
</protein>
<dbReference type="CDD" id="cd06464">
    <property type="entry name" value="ACD_sHsps-like"/>
    <property type="match status" value="1"/>
</dbReference>
<dbReference type="Proteomes" id="UP000277582">
    <property type="component" value="Unassembled WGS sequence"/>
</dbReference>
<dbReference type="PROSITE" id="PS01031">
    <property type="entry name" value="SHSP"/>
    <property type="match status" value="1"/>
</dbReference>
<evidence type="ECO:0000256" key="1">
    <source>
        <dbReference type="PROSITE-ProRule" id="PRU00285"/>
    </source>
</evidence>
<evidence type="ECO:0000259" key="4">
    <source>
        <dbReference type="PROSITE" id="PS51203"/>
    </source>
</evidence>
<reference evidence="5 7" key="1">
    <citation type="submission" date="2018-10" db="EMBL/GenBank/DDBJ databases">
        <title>Co-occurring genomic capacity for anaerobic methane metabolism and dissimilatory sulfite reduction discovered in the Korarchaeota.</title>
        <authorList>
            <person name="Mckay L.J."/>
            <person name="Dlakic M."/>
            <person name="Fields M.W."/>
            <person name="Delmont T.O."/>
            <person name="Eren A.M."/>
            <person name="Jay Z.J."/>
            <person name="Klingelsmith K.B."/>
            <person name="Rusch D.B."/>
            <person name="Inskeep W.P."/>
        </authorList>
    </citation>
    <scope>NUCLEOTIDE SEQUENCE [LARGE SCALE GENOMIC DNA]</scope>
    <source>
        <strain evidence="5 7">MDKW</strain>
    </source>
</reference>
<comment type="caution">
    <text evidence="5">The sequence shown here is derived from an EMBL/GenBank/DDBJ whole genome shotgun (WGS) entry which is preliminary data.</text>
</comment>
<evidence type="ECO:0000313" key="5">
    <source>
        <dbReference type="EMBL" id="RSN74118.1"/>
    </source>
</evidence>
<proteinExistence type="inferred from homology"/>
<dbReference type="InterPro" id="IPR008978">
    <property type="entry name" value="HSP20-like_chaperone"/>
</dbReference>